<dbReference type="RefSeq" id="WP_035256686.1">
    <property type="nucleotide sequence ID" value="NZ_JFKE01000002.1"/>
</dbReference>
<dbReference type="FunFam" id="3.40.30.10:FF:000001">
    <property type="entry name" value="Thioredoxin"/>
    <property type="match status" value="1"/>
</dbReference>
<keyword evidence="5 9" id="KW-0676">Redox-active center</keyword>
<dbReference type="STRING" id="1454373.ACMU_06310"/>
<evidence type="ECO:0000256" key="2">
    <source>
        <dbReference type="ARBA" id="ARBA00022448"/>
    </source>
</evidence>
<dbReference type="PROSITE" id="PS51352">
    <property type="entry name" value="THIOREDOXIN_2"/>
    <property type="match status" value="1"/>
</dbReference>
<dbReference type="EMBL" id="JFKE01000002">
    <property type="protein sequence ID" value="KAJ56551.1"/>
    <property type="molecule type" value="Genomic_DNA"/>
</dbReference>
<evidence type="ECO:0000256" key="1">
    <source>
        <dbReference type="ARBA" id="ARBA00008987"/>
    </source>
</evidence>
<evidence type="ECO:0000256" key="8">
    <source>
        <dbReference type="PIRSR" id="PIRSR000077-1"/>
    </source>
</evidence>
<evidence type="ECO:0000256" key="5">
    <source>
        <dbReference type="ARBA" id="ARBA00023284"/>
    </source>
</evidence>
<protein>
    <recommendedName>
        <fullName evidence="6 7">Thioredoxin</fullName>
    </recommendedName>
</protein>
<dbReference type="GO" id="GO:0005737">
    <property type="term" value="C:cytoplasm"/>
    <property type="evidence" value="ECO:0007669"/>
    <property type="project" value="TreeGrafter"/>
</dbReference>
<dbReference type="GO" id="GO:0015035">
    <property type="term" value="F:protein-disulfide reductase activity"/>
    <property type="evidence" value="ECO:0007669"/>
    <property type="project" value="UniProtKB-UniRule"/>
</dbReference>
<dbReference type="Gene3D" id="3.40.30.10">
    <property type="entry name" value="Glutaredoxin"/>
    <property type="match status" value="1"/>
</dbReference>
<feature type="site" description="Contributes to redox potential value" evidence="8">
    <location>
        <position position="32"/>
    </location>
</feature>
<dbReference type="CDD" id="cd02947">
    <property type="entry name" value="TRX_family"/>
    <property type="match status" value="1"/>
</dbReference>
<dbReference type="InterPro" id="IPR005746">
    <property type="entry name" value="Thioredoxin"/>
</dbReference>
<dbReference type="Proteomes" id="UP000026249">
    <property type="component" value="Unassembled WGS sequence"/>
</dbReference>
<dbReference type="NCBIfam" id="TIGR01068">
    <property type="entry name" value="thioredoxin"/>
    <property type="match status" value="1"/>
</dbReference>
<dbReference type="AlphaFoldDB" id="A0A037ZP07"/>
<evidence type="ECO:0000256" key="3">
    <source>
        <dbReference type="ARBA" id="ARBA00022982"/>
    </source>
</evidence>
<feature type="site" description="Contributes to redox potential value" evidence="8">
    <location>
        <position position="33"/>
    </location>
</feature>
<feature type="active site" description="Nucleophile" evidence="8">
    <location>
        <position position="31"/>
    </location>
</feature>
<comment type="caution">
    <text evidence="11">The sequence shown here is derived from an EMBL/GenBank/DDBJ whole genome shotgun (WGS) entry which is preliminary data.</text>
</comment>
<reference evidence="11 12" key="1">
    <citation type="submission" date="2014-03" db="EMBL/GenBank/DDBJ databases">
        <title>Draft Genome Sequence of Actibacterium mucosum KCTC 23349, a Marine Alphaproteobacterium with Complex Ionic Requirements Isolated from Mediterranean Seawater at Malvarrosa Beach, Valencia, Spain.</title>
        <authorList>
            <person name="Arahal D.R."/>
            <person name="Shao Z."/>
            <person name="Lai Q."/>
            <person name="Pujalte M.J."/>
        </authorList>
    </citation>
    <scope>NUCLEOTIDE SEQUENCE [LARGE SCALE GENOMIC DNA]</scope>
    <source>
        <strain evidence="11 12">KCTC 23349</strain>
    </source>
</reference>
<dbReference type="PANTHER" id="PTHR45663">
    <property type="entry name" value="GEO12009P1"/>
    <property type="match status" value="1"/>
</dbReference>
<evidence type="ECO:0000256" key="7">
    <source>
        <dbReference type="PIRNR" id="PIRNR000077"/>
    </source>
</evidence>
<evidence type="ECO:0000259" key="10">
    <source>
        <dbReference type="PROSITE" id="PS51352"/>
    </source>
</evidence>
<feature type="disulfide bond" description="Redox-active" evidence="9">
    <location>
        <begin position="31"/>
        <end position="34"/>
    </location>
</feature>
<feature type="site" description="Deprotonates C-terminal active site Cys" evidence="8">
    <location>
        <position position="25"/>
    </location>
</feature>
<keyword evidence="2" id="KW-0813">Transport</keyword>
<evidence type="ECO:0000256" key="6">
    <source>
        <dbReference type="NCBIfam" id="TIGR01068"/>
    </source>
</evidence>
<dbReference type="SUPFAM" id="SSF52833">
    <property type="entry name" value="Thioredoxin-like"/>
    <property type="match status" value="1"/>
</dbReference>
<name>A0A037ZP07_9RHOB</name>
<evidence type="ECO:0000313" key="11">
    <source>
        <dbReference type="EMBL" id="KAJ56551.1"/>
    </source>
</evidence>
<keyword evidence="12" id="KW-1185">Reference proteome</keyword>
<dbReference type="InterPro" id="IPR036249">
    <property type="entry name" value="Thioredoxin-like_sf"/>
</dbReference>
<feature type="domain" description="Thioredoxin" evidence="10">
    <location>
        <begin position="1"/>
        <end position="106"/>
    </location>
</feature>
<dbReference type="PIRSF" id="PIRSF000077">
    <property type="entry name" value="Thioredoxin"/>
    <property type="match status" value="1"/>
</dbReference>
<keyword evidence="3" id="KW-0249">Electron transport</keyword>
<evidence type="ECO:0000256" key="4">
    <source>
        <dbReference type="ARBA" id="ARBA00023157"/>
    </source>
</evidence>
<evidence type="ECO:0000256" key="9">
    <source>
        <dbReference type="PIRSR" id="PIRSR000077-4"/>
    </source>
</evidence>
<keyword evidence="4 9" id="KW-1015">Disulfide bond</keyword>
<organism evidence="11 12">
    <name type="scientific">Actibacterium mucosum KCTC 23349</name>
    <dbReference type="NCBI Taxonomy" id="1454373"/>
    <lineage>
        <taxon>Bacteria</taxon>
        <taxon>Pseudomonadati</taxon>
        <taxon>Pseudomonadota</taxon>
        <taxon>Alphaproteobacteria</taxon>
        <taxon>Rhodobacterales</taxon>
        <taxon>Roseobacteraceae</taxon>
        <taxon>Actibacterium</taxon>
    </lineage>
</organism>
<dbReference type="OrthoDB" id="9790390at2"/>
<dbReference type="PRINTS" id="PR00421">
    <property type="entry name" value="THIOREDOXIN"/>
</dbReference>
<gene>
    <name evidence="11" type="ORF">ACMU_06310</name>
</gene>
<feature type="active site" description="Nucleophile" evidence="8">
    <location>
        <position position="34"/>
    </location>
</feature>
<dbReference type="InterPro" id="IPR013766">
    <property type="entry name" value="Thioredoxin_domain"/>
</dbReference>
<accession>A0A037ZP07</accession>
<dbReference type="PANTHER" id="PTHR45663:SF11">
    <property type="entry name" value="GEO12009P1"/>
    <property type="match status" value="1"/>
</dbReference>
<dbReference type="Pfam" id="PF00085">
    <property type="entry name" value="Thioredoxin"/>
    <property type="match status" value="1"/>
</dbReference>
<evidence type="ECO:0000313" key="12">
    <source>
        <dbReference type="Proteomes" id="UP000026249"/>
    </source>
</evidence>
<comment type="similarity">
    <text evidence="1 7">Belongs to the thioredoxin family.</text>
</comment>
<sequence>MPIENVTDATFQREVHQSDLPVLVDFGTDWCAPCKAIEPVLQEIAAEMDGKVKIMKANLDRMPEVAQSLGVRGIPALFLFHGGQVVANRTGIASKRALQEWIANSV</sequence>
<proteinExistence type="inferred from homology"/>